<evidence type="ECO:0000256" key="2">
    <source>
        <dbReference type="ARBA" id="ARBA00022475"/>
    </source>
</evidence>
<reference evidence="10 11" key="1">
    <citation type="submission" date="2024-09" db="EMBL/GenBank/DDBJ databases">
        <authorList>
            <person name="Sun Q."/>
            <person name="Mori K."/>
        </authorList>
    </citation>
    <scope>NUCLEOTIDE SEQUENCE [LARGE SCALE GENOMIC DNA]</scope>
    <source>
        <strain evidence="10 11">TISTR 2452</strain>
    </source>
</reference>
<keyword evidence="3 7" id="KW-0472">Membrane</keyword>
<sequence>MKSIGQKLLSGFLSIGLLLIIVSGFSLYEIEKVNNSYSDLVDRRMVILSNTKDIQFNAARQVAGLRGILIGEQGAADTLQDAIDAIQTKVEETSPLIRRAEIKKMATQISEINKEYEKVSEQVVAAAAANPTEAKRIASDTLVPMSREISTLADKLTQEQAKVMQEGSAQNKALVKRVILTVILVSAASVVLAAIIGLWISRNISKPVLALVAAARRIAQGDLTGERVNVKNKDELGELTESFEVMKKNIRDLVHVVQGNTRRVASTSSDLSASSEQTGKASEQIATSMQEVAIGTERQVADTAKAMQESINMVGRMDEAAEAVAKVADLTEEANHTTAEGRRVVTNAIEHMDKVRSASAQIAGSVVSLEQKATEIGGIIDIIKEIASQTNLLALNASIEAARAGEQGRGFAVVAGEIRKLAEQSNAAAGQIRSRIEEVQHVTKETTEAIHESGSIISGGISLFEEAGQSFALISTAVATIASEAEGVSLVTDQARVSAKSMAGTLEGIALIAEQAAANTQNVAAAAEEQTASMQEVTASAETLSTMAEELEEVIQTFKV</sequence>
<keyword evidence="11" id="KW-1185">Reference proteome</keyword>
<name>A0ABV5KZV2_9BACL</name>
<dbReference type="SMART" id="SM00304">
    <property type="entry name" value="HAMP"/>
    <property type="match status" value="1"/>
</dbReference>
<dbReference type="Pfam" id="PF00672">
    <property type="entry name" value="HAMP"/>
    <property type="match status" value="1"/>
</dbReference>
<dbReference type="InterPro" id="IPR024478">
    <property type="entry name" value="HlyB_4HB_MCP"/>
</dbReference>
<dbReference type="Gene3D" id="1.10.8.500">
    <property type="entry name" value="HAMP domain in histidine kinase"/>
    <property type="match status" value="1"/>
</dbReference>
<keyword evidence="4 6" id="KW-0807">Transducer</keyword>
<evidence type="ECO:0000256" key="5">
    <source>
        <dbReference type="ARBA" id="ARBA00029447"/>
    </source>
</evidence>
<dbReference type="Pfam" id="PF12729">
    <property type="entry name" value="4HB_MCP_1"/>
    <property type="match status" value="1"/>
</dbReference>
<evidence type="ECO:0000259" key="9">
    <source>
        <dbReference type="PROSITE" id="PS50885"/>
    </source>
</evidence>
<organism evidence="10 11">
    <name type="scientific">Paenibacillus aurantiacus</name>
    <dbReference type="NCBI Taxonomy" id="1936118"/>
    <lineage>
        <taxon>Bacteria</taxon>
        <taxon>Bacillati</taxon>
        <taxon>Bacillota</taxon>
        <taxon>Bacilli</taxon>
        <taxon>Bacillales</taxon>
        <taxon>Paenibacillaceae</taxon>
        <taxon>Paenibacillus</taxon>
    </lineage>
</organism>
<dbReference type="SUPFAM" id="SSF58104">
    <property type="entry name" value="Methyl-accepting chemotaxis protein (MCP) signaling domain"/>
    <property type="match status" value="1"/>
</dbReference>
<dbReference type="InterPro" id="IPR004089">
    <property type="entry name" value="MCPsignal_dom"/>
</dbReference>
<dbReference type="PROSITE" id="PS50111">
    <property type="entry name" value="CHEMOTAXIS_TRANSDUC_2"/>
    <property type="match status" value="1"/>
</dbReference>
<dbReference type="Proteomes" id="UP001589747">
    <property type="component" value="Unassembled WGS sequence"/>
</dbReference>
<dbReference type="InterPro" id="IPR003660">
    <property type="entry name" value="HAMP_dom"/>
</dbReference>
<keyword evidence="7" id="KW-1133">Transmembrane helix</keyword>
<keyword evidence="2" id="KW-1003">Cell membrane</keyword>
<dbReference type="Gene3D" id="1.10.287.950">
    <property type="entry name" value="Methyl-accepting chemotaxis protein"/>
    <property type="match status" value="1"/>
</dbReference>
<evidence type="ECO:0000256" key="7">
    <source>
        <dbReference type="SAM" id="Phobius"/>
    </source>
</evidence>
<proteinExistence type="inferred from homology"/>
<evidence type="ECO:0000256" key="4">
    <source>
        <dbReference type="ARBA" id="ARBA00023224"/>
    </source>
</evidence>
<evidence type="ECO:0000256" key="1">
    <source>
        <dbReference type="ARBA" id="ARBA00004236"/>
    </source>
</evidence>
<dbReference type="RefSeq" id="WP_377502463.1">
    <property type="nucleotide sequence ID" value="NZ_JBHMDO010000053.1"/>
</dbReference>
<evidence type="ECO:0000256" key="3">
    <source>
        <dbReference type="ARBA" id="ARBA00023136"/>
    </source>
</evidence>
<feature type="domain" description="HAMP" evidence="9">
    <location>
        <begin position="202"/>
        <end position="255"/>
    </location>
</feature>
<dbReference type="PROSITE" id="PS50885">
    <property type="entry name" value="HAMP"/>
    <property type="match status" value="1"/>
</dbReference>
<evidence type="ECO:0000259" key="8">
    <source>
        <dbReference type="PROSITE" id="PS50111"/>
    </source>
</evidence>
<dbReference type="Pfam" id="PF00015">
    <property type="entry name" value="MCPsignal"/>
    <property type="match status" value="1"/>
</dbReference>
<evidence type="ECO:0000256" key="6">
    <source>
        <dbReference type="PROSITE-ProRule" id="PRU00284"/>
    </source>
</evidence>
<comment type="caution">
    <text evidence="10">The sequence shown here is derived from an EMBL/GenBank/DDBJ whole genome shotgun (WGS) entry which is preliminary data.</text>
</comment>
<dbReference type="EMBL" id="JBHMDO010000053">
    <property type="protein sequence ID" value="MFB9330752.1"/>
    <property type="molecule type" value="Genomic_DNA"/>
</dbReference>
<accession>A0ABV5KZV2</accession>
<gene>
    <name evidence="10" type="ORF">ACFFSY_32830</name>
</gene>
<dbReference type="CDD" id="cd06225">
    <property type="entry name" value="HAMP"/>
    <property type="match status" value="1"/>
</dbReference>
<feature type="transmembrane region" description="Helical" evidence="7">
    <location>
        <begin position="178"/>
        <end position="200"/>
    </location>
</feature>
<evidence type="ECO:0000313" key="11">
    <source>
        <dbReference type="Proteomes" id="UP001589747"/>
    </source>
</evidence>
<dbReference type="PANTHER" id="PTHR32089">
    <property type="entry name" value="METHYL-ACCEPTING CHEMOTAXIS PROTEIN MCPB"/>
    <property type="match status" value="1"/>
</dbReference>
<evidence type="ECO:0000313" key="10">
    <source>
        <dbReference type="EMBL" id="MFB9330752.1"/>
    </source>
</evidence>
<comment type="similarity">
    <text evidence="5">Belongs to the methyl-accepting chemotaxis (MCP) protein family.</text>
</comment>
<dbReference type="PANTHER" id="PTHR32089:SF112">
    <property type="entry name" value="LYSOZYME-LIKE PROTEIN-RELATED"/>
    <property type="match status" value="1"/>
</dbReference>
<dbReference type="SMART" id="SM00283">
    <property type="entry name" value="MA"/>
    <property type="match status" value="1"/>
</dbReference>
<protein>
    <submittedName>
        <fullName evidence="10">Methyl-accepting chemotaxis protein</fullName>
    </submittedName>
</protein>
<feature type="domain" description="Methyl-accepting transducer" evidence="8">
    <location>
        <begin position="274"/>
        <end position="510"/>
    </location>
</feature>
<keyword evidence="7" id="KW-0812">Transmembrane</keyword>
<comment type="subcellular location">
    <subcellularLocation>
        <location evidence="1">Cell membrane</location>
    </subcellularLocation>
</comment>